<feature type="transmembrane region" description="Helical" evidence="1">
    <location>
        <begin position="27"/>
        <end position="45"/>
    </location>
</feature>
<feature type="non-terminal residue" evidence="2">
    <location>
        <position position="92"/>
    </location>
</feature>
<reference evidence="2 3" key="1">
    <citation type="submission" date="2019-03" db="EMBL/GenBank/DDBJ databases">
        <title>Porphyromonas levii Isolated from the Uterus of Dairy Cows.</title>
        <authorList>
            <person name="Francis A.M."/>
        </authorList>
    </citation>
    <scope>NUCLEOTIDE SEQUENCE [LARGE SCALE GENOMIC DNA]</scope>
    <source>
        <strain evidence="2 3">AF5678</strain>
    </source>
</reference>
<sequence length="92" mass="10422">MTDERTTYKVFKGLQKPLEFIGLQGRYIWHALGGGIGTIFLTLILLIAFNFWIALLAFLSLSSSIAFWIARNMKKGLHSKKRDEGVYIVTSV</sequence>
<feature type="transmembrane region" description="Helical" evidence="1">
    <location>
        <begin position="51"/>
        <end position="70"/>
    </location>
</feature>
<keyword evidence="3" id="KW-1185">Reference proteome</keyword>
<evidence type="ECO:0000313" key="3">
    <source>
        <dbReference type="Proteomes" id="UP000297225"/>
    </source>
</evidence>
<accession>A0A4Y8WNV1</accession>
<evidence type="ECO:0000256" key="1">
    <source>
        <dbReference type="SAM" id="Phobius"/>
    </source>
</evidence>
<proteinExistence type="predicted"/>
<protein>
    <submittedName>
        <fullName evidence="2">DUF4133 domain-containing protein</fullName>
    </submittedName>
</protein>
<keyword evidence="1" id="KW-0472">Membrane</keyword>
<organism evidence="2 3">
    <name type="scientific">Porphyromonas levii</name>
    <dbReference type="NCBI Taxonomy" id="28114"/>
    <lineage>
        <taxon>Bacteria</taxon>
        <taxon>Pseudomonadati</taxon>
        <taxon>Bacteroidota</taxon>
        <taxon>Bacteroidia</taxon>
        <taxon>Bacteroidales</taxon>
        <taxon>Porphyromonadaceae</taxon>
        <taxon>Porphyromonas</taxon>
    </lineage>
</organism>
<dbReference type="InterPro" id="IPR025407">
    <property type="entry name" value="DUF4133"/>
</dbReference>
<keyword evidence="1" id="KW-1133">Transmembrane helix</keyword>
<dbReference type="Proteomes" id="UP000297225">
    <property type="component" value="Unassembled WGS sequence"/>
</dbReference>
<comment type="caution">
    <text evidence="2">The sequence shown here is derived from an EMBL/GenBank/DDBJ whole genome shotgun (WGS) entry which is preliminary data.</text>
</comment>
<dbReference type="Pfam" id="PF13571">
    <property type="entry name" value="DUF4133"/>
    <property type="match status" value="1"/>
</dbReference>
<dbReference type="AlphaFoldDB" id="A0A4Y8WNV1"/>
<dbReference type="RefSeq" id="WP_134852694.1">
    <property type="nucleotide sequence ID" value="NZ_SPNC01000240.1"/>
</dbReference>
<name>A0A4Y8WNV1_9PORP</name>
<keyword evidence="1" id="KW-0812">Transmembrane</keyword>
<evidence type="ECO:0000313" key="2">
    <source>
        <dbReference type="EMBL" id="TFH93957.1"/>
    </source>
</evidence>
<dbReference type="EMBL" id="SPNC01000240">
    <property type="protein sequence ID" value="TFH93957.1"/>
    <property type="molecule type" value="Genomic_DNA"/>
</dbReference>
<gene>
    <name evidence="2" type="ORF">E4P47_09565</name>
</gene>